<feature type="region of interest" description="Disordered" evidence="6">
    <location>
        <begin position="1360"/>
        <end position="1384"/>
    </location>
</feature>
<feature type="compositionally biased region" description="Basic and acidic residues" evidence="6">
    <location>
        <begin position="924"/>
        <end position="934"/>
    </location>
</feature>
<comment type="caution">
    <text evidence="10">The sequence shown here is derived from an EMBL/GenBank/DDBJ whole genome shotgun (WGS) entry which is preliminary data.</text>
</comment>
<feature type="region of interest" description="Disordered" evidence="6">
    <location>
        <begin position="1410"/>
        <end position="1453"/>
    </location>
</feature>
<evidence type="ECO:0000256" key="6">
    <source>
        <dbReference type="SAM" id="MobiDB-lite"/>
    </source>
</evidence>
<evidence type="ECO:0000256" key="3">
    <source>
        <dbReference type="ARBA" id="ARBA00022837"/>
    </source>
</evidence>
<dbReference type="CDD" id="cd00051">
    <property type="entry name" value="EFh"/>
    <property type="match status" value="1"/>
</dbReference>
<dbReference type="GO" id="GO:0005509">
    <property type="term" value="F:calcium ion binding"/>
    <property type="evidence" value="ECO:0007669"/>
    <property type="project" value="InterPro"/>
</dbReference>
<dbReference type="InterPro" id="IPR019734">
    <property type="entry name" value="TPR_rpt"/>
</dbReference>
<dbReference type="InterPro" id="IPR011990">
    <property type="entry name" value="TPR-like_helical_dom_sf"/>
</dbReference>
<dbReference type="Pfam" id="PF13424">
    <property type="entry name" value="TPR_12"/>
    <property type="match status" value="1"/>
</dbReference>
<feature type="transmembrane region" description="Helical" evidence="7">
    <location>
        <begin position="349"/>
        <end position="370"/>
    </location>
</feature>
<evidence type="ECO:0000256" key="5">
    <source>
        <dbReference type="SAM" id="Coils"/>
    </source>
</evidence>
<dbReference type="EMBL" id="BRXY01000423">
    <property type="protein sequence ID" value="GMH93947.1"/>
    <property type="molecule type" value="Genomic_DNA"/>
</dbReference>
<keyword evidence="1" id="KW-0677">Repeat</keyword>
<feature type="domain" description="WW" evidence="8">
    <location>
        <begin position="1456"/>
        <end position="1483"/>
    </location>
</feature>
<feature type="domain" description="WW" evidence="8">
    <location>
        <begin position="1548"/>
        <end position="1582"/>
    </location>
</feature>
<evidence type="ECO:0000256" key="7">
    <source>
        <dbReference type="SAM" id="Phobius"/>
    </source>
</evidence>
<dbReference type="OrthoDB" id="2367685at2759"/>
<feature type="domain" description="WW" evidence="8">
    <location>
        <begin position="1392"/>
        <end position="1421"/>
    </location>
</feature>
<gene>
    <name evidence="10" type="ORF">TrST_g2599</name>
</gene>
<dbReference type="InterPro" id="IPR011992">
    <property type="entry name" value="EF-hand-dom_pair"/>
</dbReference>
<feature type="repeat" description="TPR" evidence="4">
    <location>
        <begin position="1605"/>
        <end position="1638"/>
    </location>
</feature>
<evidence type="ECO:0000313" key="10">
    <source>
        <dbReference type="EMBL" id="GMH93947.1"/>
    </source>
</evidence>
<evidence type="ECO:0000259" key="8">
    <source>
        <dbReference type="PROSITE" id="PS50020"/>
    </source>
</evidence>
<keyword evidence="3" id="KW-0106">Calcium</keyword>
<feature type="transmembrane region" description="Helical" evidence="7">
    <location>
        <begin position="279"/>
        <end position="299"/>
    </location>
</feature>
<keyword evidence="7" id="KW-0472">Membrane</keyword>
<dbReference type="PROSITE" id="PS50020">
    <property type="entry name" value="WW_DOMAIN_2"/>
    <property type="match status" value="3"/>
</dbReference>
<reference evidence="11" key="1">
    <citation type="journal article" date="2023" name="Commun. Biol.">
        <title>Genome analysis of Parmales, the sister group of diatoms, reveals the evolutionary specialization of diatoms from phago-mixotrophs to photoautotrophs.</title>
        <authorList>
            <person name="Ban H."/>
            <person name="Sato S."/>
            <person name="Yoshikawa S."/>
            <person name="Yamada K."/>
            <person name="Nakamura Y."/>
            <person name="Ichinomiya M."/>
            <person name="Sato N."/>
            <person name="Blanc-Mathieu R."/>
            <person name="Endo H."/>
            <person name="Kuwata A."/>
            <person name="Ogata H."/>
        </authorList>
    </citation>
    <scope>NUCLEOTIDE SEQUENCE [LARGE SCALE GENOMIC DNA]</scope>
    <source>
        <strain evidence="11">NIES 3701</strain>
    </source>
</reference>
<feature type="transmembrane region" description="Helical" evidence="7">
    <location>
        <begin position="311"/>
        <end position="337"/>
    </location>
</feature>
<dbReference type="Proteomes" id="UP001165085">
    <property type="component" value="Unassembled WGS sequence"/>
</dbReference>
<protein>
    <recommendedName>
        <fullName evidence="12">Calmodulin</fullName>
    </recommendedName>
</protein>
<feature type="transmembrane region" description="Helical" evidence="7">
    <location>
        <begin position="23"/>
        <end position="43"/>
    </location>
</feature>
<dbReference type="PROSITE" id="PS50222">
    <property type="entry name" value="EF_HAND_2"/>
    <property type="match status" value="2"/>
</dbReference>
<organism evidence="10 11">
    <name type="scientific">Triparma strigata</name>
    <dbReference type="NCBI Taxonomy" id="1606541"/>
    <lineage>
        <taxon>Eukaryota</taxon>
        <taxon>Sar</taxon>
        <taxon>Stramenopiles</taxon>
        <taxon>Ochrophyta</taxon>
        <taxon>Bolidophyceae</taxon>
        <taxon>Parmales</taxon>
        <taxon>Triparmaceae</taxon>
        <taxon>Triparma</taxon>
    </lineage>
</organism>
<feature type="transmembrane region" description="Helical" evidence="7">
    <location>
        <begin position="82"/>
        <end position="101"/>
    </location>
</feature>
<feature type="compositionally biased region" description="Polar residues" evidence="6">
    <location>
        <begin position="1307"/>
        <end position="1319"/>
    </location>
</feature>
<feature type="domain" description="EF-hand" evidence="9">
    <location>
        <begin position="593"/>
        <end position="628"/>
    </location>
</feature>
<dbReference type="PROSITE" id="PS00018">
    <property type="entry name" value="EF_HAND_1"/>
    <property type="match status" value="2"/>
</dbReference>
<keyword evidence="11" id="KW-1185">Reference proteome</keyword>
<dbReference type="InterPro" id="IPR001202">
    <property type="entry name" value="WW_dom"/>
</dbReference>
<dbReference type="CDD" id="cd00201">
    <property type="entry name" value="WW"/>
    <property type="match status" value="2"/>
</dbReference>
<evidence type="ECO:0000256" key="1">
    <source>
        <dbReference type="ARBA" id="ARBA00022737"/>
    </source>
</evidence>
<sequence>MGSVSCDENKVFDGIGCEKCSDYSSPAVIAFTLLLTLFAGWYVDKIFASRQRMIRLKVMSTFFQTAELTAAIKIKWPQWTTWMPFSIPVFDAKCAAALLGFESWNVVTFFYMFIYIPLAIFGGLVYFIRNARVDSRQEKLSNSLLFWMVLWYLPVVRLSMQMFPCMDYEFDDVDAPQKRTLIVDPEVPCSDLGLARLHSVIILVGVGLGFPLFIIWKLQKLRERNRLIASSTFASIFHFYTDEFASFETAHCFRKALLIAATLQYHPNLDQTYEARIEALATFFINAGFVFVLLFFKPLRFCPSSLFPKRNLYLLSEVLIASATCFGSLLAVITAFAPHLDLFPQSAPHILGIIFVATNGAFAFIFLCGYHRDLKQSKERTARQRLKTMRSNSMRSLEKTRDIMALNVKDTEGEWNAIIELIEEEGDAVVGEVAMELPYARSQVHEAVRVEMKELDNILAAAEKLKEAYGDELEEQVEEMNKQLKNKKPRKLLLGYRRLLKKVDSEYLKYSKMVAKLEGEKVEKFNVKTGIFEDPVLEIALNGGMKLVQSIFEKIEEMNKVLIPLFDNMDRDDSGTLDFKEVEMACKRFGMKMKKGQLREEFEKMDEDGDGELTKDEFLEFGAFWFEQLKKSESMSSFGGEDNFEVEGIEMSHFKKNKSPIVGKARRQSINLDENLTLKIIDNEDFGRDKSMHSELKRLGSSNIEEKIGSERLDVLKGIYESLQNMETEIESTVKQVKKIQTDEEKRQNVEPEIEVVPHERLEYQHVNTYKVATQERKDRKNEGLMKFAQKHGDVVKRRQSLVTERKIMKQRGRTTSTIGSDWRRQHLGLLLYFLYDKYDKKRLPSIAKTIEQSKNDEDYFREETLVKITLPRYKLTEADLQTISEAIETRTKKVDKACEYLKIPQRPRGLTADPDWEVSSSSESEHEPEKNEVDNEEDEAASVHTESDEASVHSSDGEEEVITWREQEPEVLLYFLYERHDKKMQETIVKKVSFFKDNKAGLEKDFLDKILPKYGLDENDLEGISQEIQSDPEKVKYVRRNMELKAKIENEDDGRLSLLDQDHKLEKQRGRRNSTDKLVNWRQQNVSMILYFFFEKYDPPKIATIETTLRQFEGNREFLQETIVRKILQRYADDFEDIRELGGEGVMAEISKTIETNPKKVNKARKRLNLPDILLPLIEEQSAKDLSGEKKETGANGEAVKETGFALNRKADSNVQTPQYANKVAEGVGSKPEPRKGVKPKSPKELDLRLARFKGFKAESRARRRSTIGRGAEAVKRRGSTFSTFNRARISSSIGSVGGSVDMTRKSSSASKTKNQNVPEKLDASPSIQPVNPLAVEAIGNAGGRSEIDRIGVVEEKTKPASSRRISGDHAVANPLGRVEQDKADEVDEVDGWEEKFDETYKRAYYIHTDGTSSWTPPPGWNERNNKKEATDSADDTSSEHSSTSESQPLEVKTWEKKYDENYKAFYYELEDGTSSWIHPDEIDKGEYGNRRSSDISEVRRRSVSELSTVFNKTDQKMEQLGSNEQLDAVGNKTEREKVKARRASMTAASASWEKQFDESTQTSYWSNRETGETSWINPKLISVWERSLAGREKVLGIYHKTIIKTYCDLGGGYHMMKDYDTSLDYYKKAHTGQEKNLGGTHPDTLETIKSIGSVYHTGLKDYDQAAGYYDKALEGFATTLGKSHNHTKNCARDVAMFYSEAKDQTKMKNIFRQYPQVAEEYYKQDLEECEIDNGKDHAETKECARALAKHYKKTNKKLKLLELLSQYQHLNEEFSATNYFKKEKNKFANL</sequence>
<feature type="transmembrane region" description="Helical" evidence="7">
    <location>
        <begin position="140"/>
        <end position="160"/>
    </location>
</feature>
<dbReference type="PANTHER" id="PTHR45641:SF19">
    <property type="entry name" value="NEPHROCYSTIN-3"/>
    <property type="match status" value="1"/>
</dbReference>
<feature type="domain" description="EF-hand" evidence="9">
    <location>
        <begin position="565"/>
        <end position="592"/>
    </location>
</feature>
<dbReference type="Gene3D" id="1.25.40.10">
    <property type="entry name" value="Tetratricopeptide repeat domain"/>
    <property type="match status" value="1"/>
</dbReference>
<dbReference type="InterPro" id="IPR002048">
    <property type="entry name" value="EF_hand_dom"/>
</dbReference>
<evidence type="ECO:0000259" key="9">
    <source>
        <dbReference type="PROSITE" id="PS50222"/>
    </source>
</evidence>
<keyword evidence="5" id="KW-0175">Coiled coil</keyword>
<feature type="transmembrane region" description="Helical" evidence="7">
    <location>
        <begin position="197"/>
        <end position="218"/>
    </location>
</feature>
<dbReference type="PROSITE" id="PS01159">
    <property type="entry name" value="WW_DOMAIN_1"/>
    <property type="match status" value="3"/>
</dbReference>
<dbReference type="SUPFAM" id="SSF48452">
    <property type="entry name" value="TPR-like"/>
    <property type="match status" value="1"/>
</dbReference>
<dbReference type="PANTHER" id="PTHR45641">
    <property type="entry name" value="TETRATRICOPEPTIDE REPEAT PROTEIN (AFU_ORTHOLOGUE AFUA_6G03870)"/>
    <property type="match status" value="1"/>
</dbReference>
<keyword evidence="7" id="KW-0812">Transmembrane</keyword>
<evidence type="ECO:0000256" key="4">
    <source>
        <dbReference type="PROSITE-ProRule" id="PRU00339"/>
    </source>
</evidence>
<dbReference type="Gene3D" id="1.10.238.10">
    <property type="entry name" value="EF-hand"/>
    <property type="match status" value="1"/>
</dbReference>
<evidence type="ECO:0008006" key="12">
    <source>
        <dbReference type="Google" id="ProtNLM"/>
    </source>
</evidence>
<dbReference type="Pfam" id="PF13499">
    <property type="entry name" value="EF-hand_7"/>
    <property type="match status" value="1"/>
</dbReference>
<name>A0A9W7EXC1_9STRA</name>
<feature type="region of interest" description="Disordered" evidence="6">
    <location>
        <begin position="910"/>
        <end position="964"/>
    </location>
</feature>
<dbReference type="SMART" id="SM00456">
    <property type="entry name" value="WW"/>
    <property type="match status" value="3"/>
</dbReference>
<evidence type="ECO:0000313" key="11">
    <source>
        <dbReference type="Proteomes" id="UP001165085"/>
    </source>
</evidence>
<keyword evidence="2 4" id="KW-0802">TPR repeat</keyword>
<dbReference type="InterPro" id="IPR018247">
    <property type="entry name" value="EF_Hand_1_Ca_BS"/>
</dbReference>
<feature type="region of interest" description="Disordered" evidence="6">
    <location>
        <begin position="1294"/>
        <end position="1329"/>
    </location>
</feature>
<dbReference type="SUPFAM" id="SSF47473">
    <property type="entry name" value="EF-hand"/>
    <property type="match status" value="1"/>
</dbReference>
<feature type="transmembrane region" description="Helical" evidence="7">
    <location>
        <begin position="107"/>
        <end position="128"/>
    </location>
</feature>
<accession>A0A9W7EXC1</accession>
<keyword evidence="7" id="KW-1133">Transmembrane helix</keyword>
<dbReference type="PROSITE" id="PS50005">
    <property type="entry name" value="TPR"/>
    <property type="match status" value="1"/>
</dbReference>
<evidence type="ECO:0000256" key="2">
    <source>
        <dbReference type="ARBA" id="ARBA00022803"/>
    </source>
</evidence>
<dbReference type="SMART" id="SM00054">
    <property type="entry name" value="EFh"/>
    <property type="match status" value="2"/>
</dbReference>
<proteinExistence type="predicted"/>
<feature type="coiled-coil region" evidence="5">
    <location>
        <begin position="445"/>
        <end position="486"/>
    </location>
</feature>